<gene>
    <name evidence="2" type="ORF">HMPREF3213_03363</name>
    <name evidence="1" type="ORF">SB48_HM08orf04344</name>
</gene>
<evidence type="ECO:0000313" key="4">
    <source>
        <dbReference type="Proteomes" id="UP000070376"/>
    </source>
</evidence>
<keyword evidence="3" id="KW-1185">Reference proteome</keyword>
<evidence type="ECO:0000313" key="3">
    <source>
        <dbReference type="Proteomes" id="UP000032024"/>
    </source>
</evidence>
<dbReference type="Proteomes" id="UP000070376">
    <property type="component" value="Unassembled WGS sequence"/>
</dbReference>
<reference evidence="3" key="2">
    <citation type="submission" date="2015-01" db="EMBL/GenBank/DDBJ databases">
        <title>Comparative genome analysis of Bacillus coagulans HM-08, Clostridium butyricum HM-68, Bacillus subtilis HM-66 and Bacillus paralicheniformis BL-09.</title>
        <authorList>
            <person name="Zhang H."/>
        </authorList>
    </citation>
    <scope>NUCLEOTIDE SEQUENCE [LARGE SCALE GENOMIC DNA]</scope>
    <source>
        <strain evidence="3">HM-08</strain>
    </source>
</reference>
<evidence type="ECO:0000313" key="2">
    <source>
        <dbReference type="EMBL" id="KWZ77174.1"/>
    </source>
</evidence>
<reference evidence="2" key="4">
    <citation type="submission" date="2016-01" db="EMBL/GenBank/DDBJ databases">
        <authorList>
            <person name="Oliw E.H."/>
        </authorList>
    </citation>
    <scope>NUCLEOTIDE SEQUENCE [LARGE SCALE GENOMIC DNA]</scope>
    <source>
        <strain evidence="2">GED7749B</strain>
    </source>
</reference>
<dbReference type="EMBL" id="LRPN01000177">
    <property type="protein sequence ID" value="KWZ77174.1"/>
    <property type="molecule type" value="Genomic_DNA"/>
</dbReference>
<name>A0A0C5C9I3_HEYCO</name>
<proteinExistence type="predicted"/>
<dbReference type="Proteomes" id="UP000032024">
    <property type="component" value="Chromosome"/>
</dbReference>
<evidence type="ECO:0000313" key="1">
    <source>
        <dbReference type="EMBL" id="AJO23521.1"/>
    </source>
</evidence>
<dbReference type="EMBL" id="CP010525">
    <property type="protein sequence ID" value="AJO23521.1"/>
    <property type="molecule type" value="Genomic_DNA"/>
</dbReference>
<reference evidence="1" key="1">
    <citation type="submission" date="2015-01" db="EMBL/GenBank/DDBJ databases">
        <title>Comparative genome analysis of Bacillus coagulans HM-08, Clostridium butyricum HM-68, Bacillus subtilis HM-66 and Bacillus licheniformis BL-09.</title>
        <authorList>
            <person name="Zhang H."/>
        </authorList>
    </citation>
    <scope>NUCLEOTIDE SEQUENCE [LARGE SCALE GENOMIC DNA]</scope>
    <source>
        <strain evidence="1">HM-08</strain>
    </source>
</reference>
<protein>
    <submittedName>
        <fullName evidence="2">Uncharacterized protein</fullName>
    </submittedName>
</protein>
<dbReference type="AlphaFoldDB" id="A0A0C5C9I3"/>
<reference evidence="4" key="3">
    <citation type="submission" date="2016-01" db="EMBL/GenBank/DDBJ databases">
        <authorList>
            <person name="Mitreva M."/>
            <person name="Pepin K.H."/>
            <person name="Mihindukulasuriya K.A."/>
            <person name="Fulton R."/>
            <person name="Fronick C."/>
            <person name="O'Laughlin M."/>
            <person name="Miner T."/>
            <person name="Herter B."/>
            <person name="Rosa B.A."/>
            <person name="Cordes M."/>
            <person name="Tomlinson C."/>
            <person name="Wollam A."/>
            <person name="Palsikar V.B."/>
            <person name="Mardis E.R."/>
            <person name="Wilson R.K."/>
        </authorList>
    </citation>
    <scope>NUCLEOTIDE SEQUENCE [LARGE SCALE GENOMIC DNA]</scope>
    <source>
        <strain evidence="4">GED7749B</strain>
    </source>
</reference>
<sequence length="49" mass="5621">MYIRPSPGFSGTLCTAGMSGSHCFFYCINTSVFVQLFRNVRFRPLFYCP</sequence>
<accession>A0A0C5C9I3</accession>
<organism evidence="2 4">
    <name type="scientific">Heyndrickxia coagulans</name>
    <name type="common">Weizmannia coagulans</name>
    <dbReference type="NCBI Taxonomy" id="1398"/>
    <lineage>
        <taxon>Bacteria</taxon>
        <taxon>Bacillati</taxon>
        <taxon>Bacillota</taxon>
        <taxon>Bacilli</taxon>
        <taxon>Bacillales</taxon>
        <taxon>Bacillaceae</taxon>
        <taxon>Heyndrickxia</taxon>
    </lineage>
</organism>